<accession>A0A4R6KNN2</accession>
<evidence type="ECO:0000313" key="3">
    <source>
        <dbReference type="Proteomes" id="UP000295388"/>
    </source>
</evidence>
<evidence type="ECO:0000313" key="2">
    <source>
        <dbReference type="EMBL" id="TDO52616.1"/>
    </source>
</evidence>
<comment type="caution">
    <text evidence="2">The sequence shown here is derived from an EMBL/GenBank/DDBJ whole genome shotgun (WGS) entry which is preliminary data.</text>
</comment>
<dbReference type="EMBL" id="SNWQ01000002">
    <property type="protein sequence ID" value="TDO52616.1"/>
    <property type="molecule type" value="Genomic_DNA"/>
</dbReference>
<dbReference type="Proteomes" id="UP000295388">
    <property type="component" value="Unassembled WGS sequence"/>
</dbReference>
<dbReference type="AlphaFoldDB" id="A0A4R6KNN2"/>
<feature type="region of interest" description="Disordered" evidence="1">
    <location>
        <begin position="85"/>
        <end position="106"/>
    </location>
</feature>
<name>A0A4R6KNN2_9ACTN</name>
<reference evidence="2 3" key="1">
    <citation type="submission" date="2019-03" db="EMBL/GenBank/DDBJ databases">
        <title>Genomic Encyclopedia of Type Strains, Phase III (KMG-III): the genomes of soil and plant-associated and newly described type strains.</title>
        <authorList>
            <person name="Whitman W."/>
        </authorList>
    </citation>
    <scope>NUCLEOTIDE SEQUENCE [LARGE SCALE GENOMIC DNA]</scope>
    <source>
        <strain evidence="2 3">VKM Ac-2527</strain>
    </source>
</reference>
<protein>
    <submittedName>
        <fullName evidence="2">Uncharacterized protein</fullName>
    </submittedName>
</protein>
<evidence type="ECO:0000256" key="1">
    <source>
        <dbReference type="SAM" id="MobiDB-lite"/>
    </source>
</evidence>
<dbReference type="RefSeq" id="WP_202869411.1">
    <property type="nucleotide sequence ID" value="NZ_SNWQ01000002.1"/>
</dbReference>
<sequence length="106" mass="11524">MPARTPEERSLVARIASAERWGRTPDRTAATAPARAGLRAKFAREVDPDGTLDPAEVDRRVDQLHRAHMLRMTLKAKAARRQARELTAQAEAAETELEAAGGPDAA</sequence>
<keyword evidence="3" id="KW-1185">Reference proteome</keyword>
<proteinExistence type="predicted"/>
<gene>
    <name evidence="2" type="ORF">EV643_102455</name>
</gene>
<organism evidence="2 3">
    <name type="scientific">Kribbella caucasensis</name>
    <dbReference type="NCBI Taxonomy" id="2512215"/>
    <lineage>
        <taxon>Bacteria</taxon>
        <taxon>Bacillati</taxon>
        <taxon>Actinomycetota</taxon>
        <taxon>Actinomycetes</taxon>
        <taxon>Propionibacteriales</taxon>
        <taxon>Kribbellaceae</taxon>
        <taxon>Kribbella</taxon>
    </lineage>
</organism>